<dbReference type="EMBL" id="VJEZ01000024">
    <property type="protein sequence ID" value="MWZ40695.1"/>
    <property type="molecule type" value="Genomic_DNA"/>
</dbReference>
<feature type="non-terminal residue" evidence="1">
    <location>
        <position position="100"/>
    </location>
</feature>
<evidence type="ECO:0000313" key="2">
    <source>
        <dbReference type="Proteomes" id="UP000469081"/>
    </source>
</evidence>
<reference evidence="1 2" key="1">
    <citation type="submission" date="2019-06" db="EMBL/GenBank/DDBJ databases">
        <title>Phylogeography and genetic diversity of Francisella tularensis subsp. holarctica in France (1947-2018).</title>
        <authorList>
            <person name="Kevin M."/>
            <person name="Madani N."/>
            <person name="Maurin M."/>
        </authorList>
    </citation>
    <scope>NUCLEOTIDE SEQUENCE [LARGE SCALE GENOMIC DNA]</scope>
    <source>
        <strain evidence="1 2">ATCC 15482</strain>
    </source>
</reference>
<organism evidence="1 2">
    <name type="scientific">Francisella tularensis</name>
    <dbReference type="NCBI Taxonomy" id="263"/>
    <lineage>
        <taxon>Bacteria</taxon>
        <taxon>Pseudomonadati</taxon>
        <taxon>Pseudomonadota</taxon>
        <taxon>Gammaproteobacteria</taxon>
        <taxon>Thiotrichales</taxon>
        <taxon>Francisellaceae</taxon>
        <taxon>Francisella</taxon>
    </lineage>
</organism>
<dbReference type="AlphaFoldDB" id="A0A6I4RYM8"/>
<dbReference type="Proteomes" id="UP000469081">
    <property type="component" value="Unassembled WGS sequence"/>
</dbReference>
<evidence type="ECO:0000313" key="1">
    <source>
        <dbReference type="EMBL" id="MWZ40695.1"/>
    </source>
</evidence>
<name>A0A6I4RYM8_FRATU</name>
<proteinExistence type="predicted"/>
<feature type="non-terminal residue" evidence="1">
    <location>
        <position position="1"/>
    </location>
</feature>
<gene>
    <name evidence="1" type="ORF">FNC33_09190</name>
</gene>
<protein>
    <submittedName>
        <fullName evidence="1">Uncharacterized protein</fullName>
    </submittedName>
</protein>
<sequence length="100" mass="10561">APAFNAIADNKIRVTVIAIDSAGQRSDESAEIGIDVKADSSIKPTKPSLLAADLNGQKDVVENKEYKVTATATASAGRKIVGYEWNVNGTKVETKTNVLT</sequence>
<accession>A0A6I4RYM8</accession>
<comment type="caution">
    <text evidence="1">The sequence shown here is derived from an EMBL/GenBank/DDBJ whole genome shotgun (WGS) entry which is preliminary data.</text>
</comment>